<evidence type="ECO:0000313" key="6">
    <source>
        <dbReference type="EMBL" id="WAR17598.1"/>
    </source>
</evidence>
<proteinExistence type="predicted"/>
<protein>
    <submittedName>
        <fullName evidence="6">USH2A-like protein</fullName>
    </submittedName>
</protein>
<keyword evidence="3" id="KW-0732">Signal</keyword>
<dbReference type="InterPro" id="IPR042635">
    <property type="entry name" value="MEGF10/SREC1/2-like"/>
</dbReference>
<evidence type="ECO:0000256" key="1">
    <source>
        <dbReference type="ARBA" id="ARBA00022536"/>
    </source>
</evidence>
<dbReference type="PROSITE" id="PS00022">
    <property type="entry name" value="EGF_1"/>
    <property type="match status" value="1"/>
</dbReference>
<dbReference type="InterPro" id="IPR000742">
    <property type="entry name" value="EGF"/>
</dbReference>
<dbReference type="InterPro" id="IPR009030">
    <property type="entry name" value="Growth_fac_rcpt_cys_sf"/>
</dbReference>
<feature type="chain" id="PRO_5045347220" evidence="3">
    <location>
        <begin position="27"/>
        <end position="365"/>
    </location>
</feature>
<feature type="transmembrane region" description="Helical" evidence="2">
    <location>
        <begin position="294"/>
        <end position="316"/>
    </location>
</feature>
<organism evidence="6 7">
    <name type="scientific">Mya arenaria</name>
    <name type="common">Soft-shell clam</name>
    <dbReference type="NCBI Taxonomy" id="6604"/>
    <lineage>
        <taxon>Eukaryota</taxon>
        <taxon>Metazoa</taxon>
        <taxon>Spiralia</taxon>
        <taxon>Lophotrochozoa</taxon>
        <taxon>Mollusca</taxon>
        <taxon>Bivalvia</taxon>
        <taxon>Autobranchia</taxon>
        <taxon>Heteroconchia</taxon>
        <taxon>Euheterodonta</taxon>
        <taxon>Imparidentia</taxon>
        <taxon>Neoheterodontei</taxon>
        <taxon>Myida</taxon>
        <taxon>Myoidea</taxon>
        <taxon>Myidae</taxon>
        <taxon>Mya</taxon>
    </lineage>
</organism>
<feature type="domain" description="EGF-like" evidence="4">
    <location>
        <begin position="122"/>
        <end position="133"/>
    </location>
</feature>
<accession>A0ABY7F5Y1</accession>
<dbReference type="SUPFAM" id="SSF57184">
    <property type="entry name" value="Growth factor receptor domain"/>
    <property type="match status" value="1"/>
</dbReference>
<evidence type="ECO:0000259" key="4">
    <source>
        <dbReference type="PROSITE" id="PS00022"/>
    </source>
</evidence>
<dbReference type="PANTHER" id="PTHR24043">
    <property type="entry name" value="SCAVENGER RECEPTOR CLASS F"/>
    <property type="match status" value="1"/>
</dbReference>
<sequence length="365" mass="40178">MQIMKTSQKIKAYIFYLLFIFHLCNGEEAIDCSGRCACCIDEEFGCGTSPGIHGDTSCLKGSVDTIYGHRCKNPCRSNCLKCTQDIGECFACKPGFYGNLTNCVDSCSIRCIDGTCENDGRCTCIQNFEGNKCDTCVQGRYGDNCEHTCSIGCIGNTCNRNGSCSCLHNFNGQNCDVCAANYEGSACESCDDGFYGKYCSKSCILVDSNCLKCKRDDEYCMKCKNGYFSSNGNCVECGINCLERKCDPTNGRCTLGCKAGFWSDICDANCNLNCSSCGQFSNGRIYITSSTNTALAALVGLFATLFMCTAAGCYLWNRRRSKPKENNSEIQLDQPETERAYEQLQRQTSEPTYRDVDANYTVLPM</sequence>
<evidence type="ECO:0000256" key="2">
    <source>
        <dbReference type="SAM" id="Phobius"/>
    </source>
</evidence>
<dbReference type="PROSITE" id="PS01248">
    <property type="entry name" value="EGF_LAM_1"/>
    <property type="match status" value="2"/>
</dbReference>
<dbReference type="InterPro" id="IPR002049">
    <property type="entry name" value="LE_dom"/>
</dbReference>
<dbReference type="PANTHER" id="PTHR24043:SF8">
    <property type="entry name" value="EGF-LIKE DOMAIN-CONTAINING PROTEIN"/>
    <property type="match status" value="1"/>
</dbReference>
<reference evidence="6" key="1">
    <citation type="submission" date="2022-11" db="EMBL/GenBank/DDBJ databases">
        <title>Centuries of genome instability and evolution in soft-shell clam transmissible cancer (bioRxiv).</title>
        <authorList>
            <person name="Hart S.F.M."/>
            <person name="Yonemitsu M.A."/>
            <person name="Giersch R.M."/>
            <person name="Beal B.F."/>
            <person name="Arriagada G."/>
            <person name="Davis B.W."/>
            <person name="Ostrander E.A."/>
            <person name="Goff S.P."/>
            <person name="Metzger M.J."/>
        </authorList>
    </citation>
    <scope>NUCLEOTIDE SEQUENCE</scope>
    <source>
        <strain evidence="6">MELC-2E11</strain>
        <tissue evidence="6">Siphon/mantle</tissue>
    </source>
</reference>
<feature type="domain" description="Laminin EGF-like" evidence="5">
    <location>
        <begin position="122"/>
        <end position="153"/>
    </location>
</feature>
<gene>
    <name evidence="6" type="ORF">MAR_032192</name>
</gene>
<dbReference type="Gene3D" id="2.170.300.10">
    <property type="entry name" value="Tie2 ligand-binding domain superfamily"/>
    <property type="match status" value="1"/>
</dbReference>
<dbReference type="EMBL" id="CP111021">
    <property type="protein sequence ID" value="WAR17598.1"/>
    <property type="molecule type" value="Genomic_DNA"/>
</dbReference>
<feature type="signal peptide" evidence="3">
    <location>
        <begin position="1"/>
        <end position="26"/>
    </location>
</feature>
<keyword evidence="1" id="KW-0245">EGF-like domain</keyword>
<dbReference type="SMART" id="SM00181">
    <property type="entry name" value="EGF"/>
    <property type="match status" value="4"/>
</dbReference>
<keyword evidence="2" id="KW-1133">Transmembrane helix</keyword>
<keyword evidence="2" id="KW-0812">Transmembrane</keyword>
<evidence type="ECO:0000259" key="5">
    <source>
        <dbReference type="PROSITE" id="PS01248"/>
    </source>
</evidence>
<keyword evidence="2" id="KW-0472">Membrane</keyword>
<keyword evidence="7" id="KW-1185">Reference proteome</keyword>
<dbReference type="Proteomes" id="UP001164746">
    <property type="component" value="Chromosome 10"/>
</dbReference>
<name>A0ABY7F5Y1_MYAAR</name>
<feature type="domain" description="Laminin EGF-like" evidence="5">
    <location>
        <begin position="164"/>
        <end position="190"/>
    </location>
</feature>
<evidence type="ECO:0000256" key="3">
    <source>
        <dbReference type="SAM" id="SignalP"/>
    </source>
</evidence>
<evidence type="ECO:0000313" key="7">
    <source>
        <dbReference type="Proteomes" id="UP001164746"/>
    </source>
</evidence>